<protein>
    <submittedName>
        <fullName evidence="2">Uncharacterized protein</fullName>
    </submittedName>
</protein>
<dbReference type="AlphaFoldDB" id="A0AA38L8B6"/>
<keyword evidence="3" id="KW-1185">Reference proteome</keyword>
<dbReference type="EMBL" id="JAHRHJ020000005">
    <property type="protein sequence ID" value="KAH9315528.1"/>
    <property type="molecule type" value="Genomic_DNA"/>
</dbReference>
<evidence type="ECO:0000256" key="1">
    <source>
        <dbReference type="SAM" id="MobiDB-lite"/>
    </source>
</evidence>
<evidence type="ECO:0000313" key="2">
    <source>
        <dbReference type="EMBL" id="KAH9315528.1"/>
    </source>
</evidence>
<name>A0AA38L8B6_TAXCH</name>
<feature type="compositionally biased region" description="Basic and acidic residues" evidence="1">
    <location>
        <begin position="46"/>
        <end position="67"/>
    </location>
</feature>
<feature type="non-terminal residue" evidence="2">
    <location>
        <position position="67"/>
    </location>
</feature>
<accession>A0AA38L8B6</accession>
<evidence type="ECO:0000313" key="3">
    <source>
        <dbReference type="Proteomes" id="UP000824469"/>
    </source>
</evidence>
<comment type="caution">
    <text evidence="2">The sequence shown here is derived from an EMBL/GenBank/DDBJ whole genome shotgun (WGS) entry which is preliminary data.</text>
</comment>
<feature type="non-terminal residue" evidence="2">
    <location>
        <position position="1"/>
    </location>
</feature>
<proteinExistence type="predicted"/>
<reference evidence="2 3" key="1">
    <citation type="journal article" date="2021" name="Nat. Plants">
        <title>The Taxus genome provides insights into paclitaxel biosynthesis.</title>
        <authorList>
            <person name="Xiong X."/>
            <person name="Gou J."/>
            <person name="Liao Q."/>
            <person name="Li Y."/>
            <person name="Zhou Q."/>
            <person name="Bi G."/>
            <person name="Li C."/>
            <person name="Du R."/>
            <person name="Wang X."/>
            <person name="Sun T."/>
            <person name="Guo L."/>
            <person name="Liang H."/>
            <person name="Lu P."/>
            <person name="Wu Y."/>
            <person name="Zhang Z."/>
            <person name="Ro D.K."/>
            <person name="Shang Y."/>
            <person name="Huang S."/>
            <person name="Yan J."/>
        </authorList>
    </citation>
    <scope>NUCLEOTIDE SEQUENCE [LARGE SCALE GENOMIC DNA]</scope>
    <source>
        <strain evidence="2">Ta-2019</strain>
    </source>
</reference>
<feature type="compositionally biased region" description="Pro residues" evidence="1">
    <location>
        <begin position="7"/>
        <end position="22"/>
    </location>
</feature>
<feature type="region of interest" description="Disordered" evidence="1">
    <location>
        <begin position="1"/>
        <end position="67"/>
    </location>
</feature>
<organism evidence="2 3">
    <name type="scientific">Taxus chinensis</name>
    <name type="common">Chinese yew</name>
    <name type="synonym">Taxus wallichiana var. chinensis</name>
    <dbReference type="NCBI Taxonomy" id="29808"/>
    <lineage>
        <taxon>Eukaryota</taxon>
        <taxon>Viridiplantae</taxon>
        <taxon>Streptophyta</taxon>
        <taxon>Embryophyta</taxon>
        <taxon>Tracheophyta</taxon>
        <taxon>Spermatophyta</taxon>
        <taxon>Pinopsida</taxon>
        <taxon>Pinidae</taxon>
        <taxon>Conifers II</taxon>
        <taxon>Cupressales</taxon>
        <taxon>Taxaceae</taxon>
        <taxon>Taxus</taxon>
    </lineage>
</organism>
<sequence length="67" mass="7157">VSEVSFPHPPPFSPPINPPPPSSSDQSTTQLEEMDDVAMEGSSLHEVSKPLGGDRDLTKAVEIEEGE</sequence>
<dbReference type="Proteomes" id="UP000824469">
    <property type="component" value="Unassembled WGS sequence"/>
</dbReference>
<gene>
    <name evidence="2" type="ORF">KI387_024155</name>
</gene>